<evidence type="ECO:0000259" key="7">
    <source>
        <dbReference type="Pfam" id="PF21588"/>
    </source>
</evidence>
<dbReference type="Pfam" id="PF21589">
    <property type="entry name" value="AP5B1_barrel"/>
    <property type="match status" value="1"/>
</dbReference>
<dbReference type="Pfam" id="PF21590">
    <property type="entry name" value="AP5B1_C"/>
    <property type="match status" value="1"/>
</dbReference>
<protein>
    <recommendedName>
        <fullName evidence="1">AP-5 complex subunit beta-1</fullName>
    </recommendedName>
    <alternativeName>
        <fullName evidence="4">Adaptor-related protein complex 5 beta subunit</fullName>
    </alternativeName>
</protein>
<keyword evidence="2" id="KW-0813">Transport</keyword>
<dbReference type="GO" id="GO:0015031">
    <property type="term" value="P:protein transport"/>
    <property type="evidence" value="ECO:0007669"/>
    <property type="project" value="UniProtKB-KW"/>
</dbReference>
<reference evidence="11" key="1">
    <citation type="submission" date="2025-08" db="UniProtKB">
        <authorList>
            <consortium name="RefSeq"/>
        </authorList>
    </citation>
    <scope>IDENTIFICATION</scope>
    <source>
        <tissue evidence="11">Blood</tissue>
    </source>
</reference>
<keyword evidence="10" id="KW-1185">Reference proteome</keyword>
<dbReference type="RefSeq" id="XP_027435369.1">
    <property type="nucleotide sequence ID" value="XM_027579568.2"/>
</dbReference>
<sequence length="917" mass="97994">MSSRHAPRAGGPAPREPVVARSGVAPETSRFHLGGPGCWTMGPLSRETWAQRLGAFRASPSAFMAGPEGEDLGRDLLNELRSEKLSEQTKVSLLALSLEYPAQLWPDAAAAEAAATSLLDTLVLLPPRPSALRRPLLLAATTALAAGDALGPTSGASRRLLPLLLGLASGRDLGRGFGPASEQRPLQATACECLRELESCKPGLLGGCLGLLRSLLGQEGPVQPLSLLLALALRNTLVIQARARAGLQGLLVAGDMPAAGGPWNWTLAEEADAHLQPQAPSWPAAEEEECGLAVLEPSPEEARELRAAVAQLLDTSYLLTPVAQAQLLWLLGWALRGLRGQPPVLFKPQLVRLLGTAQLTLLHAVLALKAAFGEALFTAQDEALLLRRLTLAAQHPALPLPAHLFYLHCLLNFPENCPLGPTGEETAPLLLGPRLCRGLLPSLLHDPSALLAHLHLLCLLCAEDEEKEEKGQDWCPRHYLGELLAGLRQRAALHGGPRALATLCFQASYLVVHCLATQPTVLTPLTHGLARLYRARPALAPHFVDLLDRVGPELGEPLRTALRQEVVSRPGRDEALRWHLQILSKVADGKAPSATLGFLRAAAAHCTDWGLQQALLQVCRALLRAGVGEGLADLLQALARQLEDPDGRDRARLYYILLAHLAGPKLGVALGPSLAAPALTSSLVAENQGFAAVLMVQEAPAPMRLSVGPRRAAGPVPVLQLQVEVLEPLYSVELRFRVEGQLYAPLGAVHVPCLLPGRPCRPLHLPLQPRRPAPAQLAVRALFATPAGLTCHAHLPPLPVNFADLFLPFPRAPDGDKQGFFEELWDSCLPEGAESRLWCPLGPQGLEALVARHLDPFVVVAQPPTSYHVAIRLPPASRLLLRLEAAQGDGVPVALRTDDWAVLPLAGDYLRGLSAAV</sequence>
<dbReference type="InterPro" id="IPR048981">
    <property type="entry name" value="AP5B1_C"/>
</dbReference>
<dbReference type="GO" id="GO:0005765">
    <property type="term" value="C:lysosomal membrane"/>
    <property type="evidence" value="ECO:0007669"/>
    <property type="project" value="TreeGrafter"/>
</dbReference>
<evidence type="ECO:0000313" key="10">
    <source>
        <dbReference type="Proteomes" id="UP000515165"/>
    </source>
</evidence>
<evidence type="ECO:0000256" key="3">
    <source>
        <dbReference type="ARBA" id="ARBA00022927"/>
    </source>
</evidence>
<feature type="domain" description="AP5B1 C-terminal" evidence="9">
    <location>
        <begin position="820"/>
        <end position="912"/>
    </location>
</feature>
<evidence type="ECO:0000259" key="6">
    <source>
        <dbReference type="Pfam" id="PF21587"/>
    </source>
</evidence>
<evidence type="ECO:0000256" key="5">
    <source>
        <dbReference type="SAM" id="MobiDB-lite"/>
    </source>
</evidence>
<feature type="domain" description="AP-5 complex subunit beta-1 beta-barrel" evidence="8">
    <location>
        <begin position="729"/>
        <end position="798"/>
    </location>
</feature>
<dbReference type="KEGG" id="zca:113914401"/>
<dbReference type="InterPro" id="IPR038741">
    <property type="entry name" value="AP5B1"/>
</dbReference>
<dbReference type="InterPro" id="IPR048980">
    <property type="entry name" value="AP5B1_barrel"/>
</dbReference>
<dbReference type="GeneID" id="113914401"/>
<evidence type="ECO:0000256" key="1">
    <source>
        <dbReference type="ARBA" id="ARBA00018167"/>
    </source>
</evidence>
<feature type="domain" description="AP5B1 middle" evidence="7">
    <location>
        <begin position="301"/>
        <end position="666"/>
    </location>
</feature>
<feature type="domain" description="AP-5 complex subunit beta-1 N-terminal" evidence="6">
    <location>
        <begin position="75"/>
        <end position="144"/>
    </location>
</feature>
<organism evidence="10 11">
    <name type="scientific">Zalophus californianus</name>
    <name type="common">California sealion</name>
    <dbReference type="NCBI Taxonomy" id="9704"/>
    <lineage>
        <taxon>Eukaryota</taxon>
        <taxon>Metazoa</taxon>
        <taxon>Chordata</taxon>
        <taxon>Craniata</taxon>
        <taxon>Vertebrata</taxon>
        <taxon>Euteleostomi</taxon>
        <taxon>Mammalia</taxon>
        <taxon>Eutheria</taxon>
        <taxon>Laurasiatheria</taxon>
        <taxon>Carnivora</taxon>
        <taxon>Caniformia</taxon>
        <taxon>Pinnipedia</taxon>
        <taxon>Otariidae</taxon>
        <taxon>Zalophus</taxon>
    </lineage>
</organism>
<dbReference type="GO" id="GO:0030119">
    <property type="term" value="C:AP-type membrane coat adaptor complex"/>
    <property type="evidence" value="ECO:0007669"/>
    <property type="project" value="TreeGrafter"/>
</dbReference>
<dbReference type="InterPro" id="IPR048979">
    <property type="entry name" value="AP5B1_middle"/>
</dbReference>
<evidence type="ECO:0000256" key="4">
    <source>
        <dbReference type="ARBA" id="ARBA00032431"/>
    </source>
</evidence>
<dbReference type="CTD" id="91056"/>
<name>A0A6J2BU25_ZALCA</name>
<gene>
    <name evidence="11" type="primary">AP5B1</name>
</gene>
<dbReference type="InterPro" id="IPR048978">
    <property type="entry name" value="AP5B1_N"/>
</dbReference>
<dbReference type="PANTHER" id="PTHR34033">
    <property type="entry name" value="AP-5 COMPLEX SUBUNIT BETA-1"/>
    <property type="match status" value="1"/>
</dbReference>
<evidence type="ECO:0000313" key="11">
    <source>
        <dbReference type="RefSeq" id="XP_027435369.1"/>
    </source>
</evidence>
<dbReference type="Proteomes" id="UP000515165">
    <property type="component" value="Chromosome 11"/>
</dbReference>
<dbReference type="PANTHER" id="PTHR34033:SF1">
    <property type="entry name" value="AP-5 COMPLEX SUBUNIT BETA-1"/>
    <property type="match status" value="1"/>
</dbReference>
<evidence type="ECO:0000259" key="9">
    <source>
        <dbReference type="Pfam" id="PF21590"/>
    </source>
</evidence>
<feature type="region of interest" description="Disordered" evidence="5">
    <location>
        <begin position="1"/>
        <end position="28"/>
    </location>
</feature>
<keyword evidence="3" id="KW-0653">Protein transport</keyword>
<dbReference type="OrthoDB" id="646197at2759"/>
<dbReference type="GO" id="GO:0016197">
    <property type="term" value="P:endosomal transport"/>
    <property type="evidence" value="ECO:0007669"/>
    <property type="project" value="InterPro"/>
</dbReference>
<proteinExistence type="predicted"/>
<dbReference type="AlphaFoldDB" id="A0A6J2BU25"/>
<evidence type="ECO:0000259" key="8">
    <source>
        <dbReference type="Pfam" id="PF21589"/>
    </source>
</evidence>
<evidence type="ECO:0000256" key="2">
    <source>
        <dbReference type="ARBA" id="ARBA00022448"/>
    </source>
</evidence>
<dbReference type="Pfam" id="PF21588">
    <property type="entry name" value="AP5B1_middle"/>
    <property type="match status" value="1"/>
</dbReference>
<dbReference type="Pfam" id="PF21587">
    <property type="entry name" value="AP5B1_N"/>
    <property type="match status" value="1"/>
</dbReference>
<accession>A0A6J2BU25</accession>